<evidence type="ECO:0000256" key="4">
    <source>
        <dbReference type="ARBA" id="ARBA00023157"/>
    </source>
</evidence>
<proteinExistence type="inferred from homology"/>
<keyword evidence="3" id="KW-0496">Mitochondrion</keyword>
<dbReference type="AlphaFoldDB" id="A0A210PQQ6"/>
<feature type="disulfide bond" evidence="5">
    <location>
        <begin position="23"/>
        <end position="34"/>
    </location>
</feature>
<keyword evidence="4 5" id="KW-1015">Disulfide bond</keyword>
<dbReference type="SUPFAM" id="SSF47072">
    <property type="entry name" value="Cysteine alpha-hairpin motif"/>
    <property type="match status" value="1"/>
</dbReference>
<name>A0A210PQQ6_MIZYE</name>
<sequence length="66" mass="7560">MPFWRKKTIPDPCQKQACDIQTCLQAKNYDESACRKFIEALEKCCERNVGRESVCCDGIKTPDTKS</sequence>
<keyword evidence="7" id="KW-1185">Reference proteome</keyword>
<dbReference type="InterPro" id="IPR027179">
    <property type="entry name" value="CMC4"/>
</dbReference>
<feature type="disulfide bond" evidence="5">
    <location>
        <begin position="13"/>
        <end position="44"/>
    </location>
</feature>
<dbReference type="STRING" id="6573.A0A210PQQ6"/>
<dbReference type="EMBL" id="NEDP02005555">
    <property type="protein sequence ID" value="OWF38766.1"/>
    <property type="molecule type" value="Genomic_DNA"/>
</dbReference>
<accession>A0A210PQQ6</accession>
<protein>
    <submittedName>
        <fullName evidence="6">Cx9C motif-containing protein 4</fullName>
    </submittedName>
</protein>
<evidence type="ECO:0000256" key="5">
    <source>
        <dbReference type="PIRSR" id="PIRSR627179-50"/>
    </source>
</evidence>
<dbReference type="PROSITE" id="PS51808">
    <property type="entry name" value="CHCH"/>
    <property type="match status" value="1"/>
</dbReference>
<evidence type="ECO:0000313" key="6">
    <source>
        <dbReference type="EMBL" id="OWF38766.1"/>
    </source>
</evidence>
<dbReference type="Proteomes" id="UP000242188">
    <property type="component" value="Unassembled WGS sequence"/>
</dbReference>
<dbReference type="PANTHER" id="PTHR15590:SF0">
    <property type="entry name" value="CX9C MOTIF-CONTAINING PROTEIN 4"/>
    <property type="match status" value="1"/>
</dbReference>
<feature type="disulfide bond" evidence="5">
    <location>
        <begin position="45"/>
        <end position="56"/>
    </location>
</feature>
<dbReference type="Pfam" id="PF08991">
    <property type="entry name" value="CMC4"/>
    <property type="match status" value="1"/>
</dbReference>
<dbReference type="PANTHER" id="PTHR15590">
    <property type="entry name" value="CX9C MOTIF-CONTAINING PROTEIN 4"/>
    <property type="match status" value="1"/>
</dbReference>
<evidence type="ECO:0000256" key="3">
    <source>
        <dbReference type="ARBA" id="ARBA00023128"/>
    </source>
</evidence>
<comment type="similarity">
    <text evidence="2">Belongs to the CMC4 family.</text>
</comment>
<dbReference type="Gene3D" id="1.10.287.1130">
    <property type="entry name" value="CytochromE C oxidase copper chaperone"/>
    <property type="match status" value="1"/>
</dbReference>
<reference evidence="6 7" key="1">
    <citation type="journal article" date="2017" name="Nat. Ecol. Evol.">
        <title>Scallop genome provides insights into evolution of bilaterian karyotype and development.</title>
        <authorList>
            <person name="Wang S."/>
            <person name="Zhang J."/>
            <person name="Jiao W."/>
            <person name="Li J."/>
            <person name="Xun X."/>
            <person name="Sun Y."/>
            <person name="Guo X."/>
            <person name="Huan P."/>
            <person name="Dong B."/>
            <person name="Zhang L."/>
            <person name="Hu X."/>
            <person name="Sun X."/>
            <person name="Wang J."/>
            <person name="Zhao C."/>
            <person name="Wang Y."/>
            <person name="Wang D."/>
            <person name="Huang X."/>
            <person name="Wang R."/>
            <person name="Lv J."/>
            <person name="Li Y."/>
            <person name="Zhang Z."/>
            <person name="Liu B."/>
            <person name="Lu W."/>
            <person name="Hui Y."/>
            <person name="Liang J."/>
            <person name="Zhou Z."/>
            <person name="Hou R."/>
            <person name="Li X."/>
            <person name="Liu Y."/>
            <person name="Li H."/>
            <person name="Ning X."/>
            <person name="Lin Y."/>
            <person name="Zhao L."/>
            <person name="Xing Q."/>
            <person name="Dou J."/>
            <person name="Li Y."/>
            <person name="Mao J."/>
            <person name="Guo H."/>
            <person name="Dou H."/>
            <person name="Li T."/>
            <person name="Mu C."/>
            <person name="Jiang W."/>
            <person name="Fu Q."/>
            <person name="Fu X."/>
            <person name="Miao Y."/>
            <person name="Liu J."/>
            <person name="Yu Q."/>
            <person name="Li R."/>
            <person name="Liao H."/>
            <person name="Li X."/>
            <person name="Kong Y."/>
            <person name="Jiang Z."/>
            <person name="Chourrout D."/>
            <person name="Li R."/>
            <person name="Bao Z."/>
        </authorList>
    </citation>
    <scope>NUCLEOTIDE SEQUENCE [LARGE SCALE GENOMIC DNA]</scope>
    <source>
        <strain evidence="6 7">PY_sf001</strain>
    </source>
</reference>
<comment type="caution">
    <text evidence="6">The sequence shown here is derived from an EMBL/GenBank/DDBJ whole genome shotgun (WGS) entry which is preliminary data.</text>
</comment>
<organism evidence="6 7">
    <name type="scientific">Mizuhopecten yessoensis</name>
    <name type="common">Japanese scallop</name>
    <name type="synonym">Patinopecten yessoensis</name>
    <dbReference type="NCBI Taxonomy" id="6573"/>
    <lineage>
        <taxon>Eukaryota</taxon>
        <taxon>Metazoa</taxon>
        <taxon>Spiralia</taxon>
        <taxon>Lophotrochozoa</taxon>
        <taxon>Mollusca</taxon>
        <taxon>Bivalvia</taxon>
        <taxon>Autobranchia</taxon>
        <taxon>Pteriomorphia</taxon>
        <taxon>Pectinida</taxon>
        <taxon>Pectinoidea</taxon>
        <taxon>Pectinidae</taxon>
        <taxon>Mizuhopecten</taxon>
    </lineage>
</organism>
<evidence type="ECO:0000256" key="2">
    <source>
        <dbReference type="ARBA" id="ARBA00009858"/>
    </source>
</evidence>
<gene>
    <name evidence="6" type="ORF">KP79_PYT20787</name>
</gene>
<evidence type="ECO:0000313" key="7">
    <source>
        <dbReference type="Proteomes" id="UP000242188"/>
    </source>
</evidence>
<dbReference type="InterPro" id="IPR009069">
    <property type="entry name" value="Cys_alpha_HP_mot_SF"/>
</dbReference>
<dbReference type="GO" id="GO:0005758">
    <property type="term" value="C:mitochondrial intermembrane space"/>
    <property type="evidence" value="ECO:0007669"/>
    <property type="project" value="TreeGrafter"/>
</dbReference>
<comment type="subcellular location">
    <subcellularLocation>
        <location evidence="1">Mitochondrion</location>
    </subcellularLocation>
</comment>
<evidence type="ECO:0000256" key="1">
    <source>
        <dbReference type="ARBA" id="ARBA00004173"/>
    </source>
</evidence>